<dbReference type="InParanoid" id="G0MSG3"/>
<sequence length="560" mass="62779">MYQLSNPCEVGEHESVNEEVNKLLDHLINLVSNKEESLKLLDTNENELIVEQLTRSESAQSSRQSSPNRKRRDRSFDDAPINSAKRRPTATAVVTTASPIFLANCEKSTGETSSSSPVITTTTASMELSRLLQMTLRGQVLRQVSRDKVLQLKTLPVTKLFGMEVQAKPILLTCPEFPNKAIVAEANHRIMCARDRKLSEEHQKMRVDYIQHTCSKEMFEKSWHLSHSLQYDLCFGQGRRQGPLPRFAEFPLVLQELFLKVATGTAQLEQSLFSSFEEYTLQSAYFQSNIDEVSKERFQKSVLQRNSFFDSLASKGLVPVRSASERETVSFYVYLMPIKTKLQAMEALKTDSLPKTKKCHISIFNAALASDLKTSELLSKYLKPTTKSKMTQDSLLVQLEVIAKTREISNAKASKHCVLNEQTTDSSIAIESSTMDEQHIPDTIQSTVPISERNLPTVLNSLFAKGDTSDDSCQRGHGVPDQSTVLAHIGNAVNIVEKFEEIPKRSVFFCIGICPSVDELNFSETTVICALPTQHTQAQFAKLANSQSGLAMLNGWYIFF</sequence>
<evidence type="ECO:0000256" key="1">
    <source>
        <dbReference type="SAM" id="MobiDB-lite"/>
    </source>
</evidence>
<dbReference type="HOGENOM" id="CLU_486834_0_0_1"/>
<evidence type="ECO:0000313" key="3">
    <source>
        <dbReference type="Proteomes" id="UP000008068"/>
    </source>
</evidence>
<feature type="compositionally biased region" description="Low complexity" evidence="1">
    <location>
        <begin position="55"/>
        <end position="66"/>
    </location>
</feature>
<keyword evidence="3" id="KW-1185">Reference proteome</keyword>
<dbReference type="AlphaFoldDB" id="G0MSG3"/>
<gene>
    <name evidence="2" type="ORF">CAEBREN_22807</name>
</gene>
<protein>
    <submittedName>
        <fullName evidence="2">Uncharacterized protein</fullName>
    </submittedName>
</protein>
<proteinExistence type="predicted"/>
<dbReference type="EMBL" id="GL379809">
    <property type="protein sequence ID" value="EGT42679.1"/>
    <property type="molecule type" value="Genomic_DNA"/>
</dbReference>
<evidence type="ECO:0000313" key="2">
    <source>
        <dbReference type="EMBL" id="EGT42679.1"/>
    </source>
</evidence>
<feature type="region of interest" description="Disordered" evidence="1">
    <location>
        <begin position="52"/>
        <end position="90"/>
    </location>
</feature>
<accession>G0MSG3</accession>
<reference evidence="3" key="1">
    <citation type="submission" date="2011-07" db="EMBL/GenBank/DDBJ databases">
        <authorList>
            <consortium name="Caenorhabditis brenneri Sequencing and Analysis Consortium"/>
            <person name="Wilson R.K."/>
        </authorList>
    </citation>
    <scope>NUCLEOTIDE SEQUENCE [LARGE SCALE GENOMIC DNA]</scope>
    <source>
        <strain evidence="3">PB2801</strain>
    </source>
</reference>
<name>G0MSG3_CAEBE</name>
<dbReference type="Proteomes" id="UP000008068">
    <property type="component" value="Unassembled WGS sequence"/>
</dbReference>
<dbReference type="eggNOG" id="ENOG502TKG6">
    <property type="taxonomic scope" value="Eukaryota"/>
</dbReference>
<organism evidence="3">
    <name type="scientific">Caenorhabditis brenneri</name>
    <name type="common">Nematode worm</name>
    <dbReference type="NCBI Taxonomy" id="135651"/>
    <lineage>
        <taxon>Eukaryota</taxon>
        <taxon>Metazoa</taxon>
        <taxon>Ecdysozoa</taxon>
        <taxon>Nematoda</taxon>
        <taxon>Chromadorea</taxon>
        <taxon>Rhabditida</taxon>
        <taxon>Rhabditina</taxon>
        <taxon>Rhabditomorpha</taxon>
        <taxon>Rhabditoidea</taxon>
        <taxon>Rhabditidae</taxon>
        <taxon>Peloderinae</taxon>
        <taxon>Caenorhabditis</taxon>
    </lineage>
</organism>